<organism evidence="1 2">
    <name type="scientific">Peronosclerospora sorghi</name>
    <dbReference type="NCBI Taxonomy" id="230839"/>
    <lineage>
        <taxon>Eukaryota</taxon>
        <taxon>Sar</taxon>
        <taxon>Stramenopiles</taxon>
        <taxon>Oomycota</taxon>
        <taxon>Peronosporomycetes</taxon>
        <taxon>Peronosporales</taxon>
        <taxon>Peronosporaceae</taxon>
        <taxon>Peronosclerospora</taxon>
    </lineage>
</organism>
<proteinExistence type="predicted"/>
<reference evidence="1 2" key="1">
    <citation type="journal article" date="2022" name="bioRxiv">
        <title>The genome of the oomycete Peronosclerospora sorghi, a cosmopolitan pathogen of maize and sorghum, is inflated with dispersed pseudogenes.</title>
        <authorList>
            <person name="Fletcher K."/>
            <person name="Martin F."/>
            <person name="Isakeit T."/>
            <person name="Cavanaugh K."/>
            <person name="Magill C."/>
            <person name="Michelmore R."/>
        </authorList>
    </citation>
    <scope>NUCLEOTIDE SEQUENCE [LARGE SCALE GENOMIC DNA]</scope>
    <source>
        <strain evidence="1">P6</strain>
    </source>
</reference>
<protein>
    <submittedName>
        <fullName evidence="1">Uncharacterized protein</fullName>
    </submittedName>
</protein>
<dbReference type="EMBL" id="CM047592">
    <property type="protein sequence ID" value="KAI9917601.1"/>
    <property type="molecule type" value="Genomic_DNA"/>
</dbReference>
<gene>
    <name evidence="1" type="ORF">PsorP6_012847</name>
</gene>
<name>A0ACC0WIQ5_9STRA</name>
<accession>A0ACC0WIQ5</accession>
<dbReference type="Proteomes" id="UP001163321">
    <property type="component" value="Chromosome 13"/>
</dbReference>
<comment type="caution">
    <text evidence="1">The sequence shown here is derived from an EMBL/GenBank/DDBJ whole genome shotgun (WGS) entry which is preliminary data.</text>
</comment>
<evidence type="ECO:0000313" key="1">
    <source>
        <dbReference type="EMBL" id="KAI9917601.1"/>
    </source>
</evidence>
<sequence>MGRLALAVRDALEPHLALILKLVKESLASYTQKSLFLERCQLVASSGIAVGVVFIPRWCFLETMMRVGLREELIDALADVVASVPSALPWVQERMLNEISRV</sequence>
<keyword evidence="2" id="KW-1185">Reference proteome</keyword>
<evidence type="ECO:0000313" key="2">
    <source>
        <dbReference type="Proteomes" id="UP001163321"/>
    </source>
</evidence>